<sequence length="462" mass="49119">MLATVALLSTGSAHAAFGPIGASEAISLASLVSFGAAGGIARLASCTVGPRIFFKPEDGTGSADLAALALDLKKAADEVKKVAETTNAEVKNLGKVTDETKQKADEALVKHNEISARLTEIEQKLVSGSGDKGEKKKSIGEVVTDHDDFKAFVKSGGKGRISIPVKAIISALTTDADGSAGDLIVPDRRPGIIAPPQVQLTVRNLITPGETASNAIQYVKETGFTNNAATVPETTGALKPQSEIKFDIVTSPVTTIAHWVLATKQILDDVPQLRSYIDGRLRYGLAYVEDAQLLMGSGTGTNLNGIYTQASAYSAPITLPATVTKIDVIRLAMLQAFLAEYPPSGVVMHPSDWATIELVKDTTGRHIIGNPQNSAEARLWRLPVVETKAMTLDKFLVGAFQLGAQIFDREEANVEISTEDSDNFRKNLVTIRAEERLALATYRPEAFVKGDFSDAITASTTV</sequence>
<comment type="caution">
    <text evidence="4">The sequence shown here is derived from an EMBL/GenBank/DDBJ whole genome shotgun (WGS) entry which is preliminary data.</text>
</comment>
<evidence type="ECO:0000256" key="1">
    <source>
        <dbReference type="ARBA" id="ARBA00004328"/>
    </source>
</evidence>
<dbReference type="EMBL" id="JAGIYY010000004">
    <property type="protein sequence ID" value="MBP0439592.1"/>
    <property type="molecule type" value="Genomic_DNA"/>
</dbReference>
<dbReference type="AlphaFoldDB" id="A0A8J7R1G4"/>
<evidence type="ECO:0000313" key="4">
    <source>
        <dbReference type="EMBL" id="MBP0439592.1"/>
    </source>
</evidence>
<gene>
    <name evidence="4" type="ORF">J5Y06_13100</name>
</gene>
<feature type="chain" id="PRO_5035247259" evidence="2">
    <location>
        <begin position="16"/>
        <end position="462"/>
    </location>
</feature>
<name>A0A8J7R1G4_9HYPH</name>
<organism evidence="4 5">
    <name type="scientific">Tianweitania sediminis</name>
    <dbReference type="NCBI Taxonomy" id="1502156"/>
    <lineage>
        <taxon>Bacteria</taxon>
        <taxon>Pseudomonadati</taxon>
        <taxon>Pseudomonadota</taxon>
        <taxon>Alphaproteobacteria</taxon>
        <taxon>Hyphomicrobiales</taxon>
        <taxon>Phyllobacteriaceae</taxon>
        <taxon>Tianweitania</taxon>
    </lineage>
</organism>
<evidence type="ECO:0000256" key="2">
    <source>
        <dbReference type="SAM" id="SignalP"/>
    </source>
</evidence>
<protein>
    <submittedName>
        <fullName evidence="4">Phage major capsid protein</fullName>
    </submittedName>
</protein>
<evidence type="ECO:0000259" key="3">
    <source>
        <dbReference type="Pfam" id="PF05065"/>
    </source>
</evidence>
<feature type="domain" description="Phage capsid-like C-terminal" evidence="3">
    <location>
        <begin position="181"/>
        <end position="452"/>
    </location>
</feature>
<keyword evidence="5" id="KW-1185">Reference proteome</keyword>
<dbReference type="Gene3D" id="3.30.2320.10">
    <property type="entry name" value="hypothetical protein PF0899 domain"/>
    <property type="match status" value="1"/>
</dbReference>
<reference evidence="4" key="1">
    <citation type="submission" date="2021-03" db="EMBL/GenBank/DDBJ databases">
        <title>Genome sequencing and assembly of Tianweitania sediminis.</title>
        <authorList>
            <person name="Chhetri G."/>
        </authorList>
    </citation>
    <scope>NUCLEOTIDE SEQUENCE</scope>
    <source>
        <strain evidence="4">Z8</strain>
    </source>
</reference>
<proteinExistence type="predicted"/>
<dbReference type="InterPro" id="IPR024455">
    <property type="entry name" value="Phage_capsid"/>
</dbReference>
<evidence type="ECO:0000313" key="5">
    <source>
        <dbReference type="Proteomes" id="UP000666240"/>
    </source>
</evidence>
<dbReference type="NCBIfam" id="TIGR01554">
    <property type="entry name" value="major_cap_HK97"/>
    <property type="match status" value="1"/>
</dbReference>
<dbReference type="Pfam" id="PF05065">
    <property type="entry name" value="Phage_capsid"/>
    <property type="match status" value="1"/>
</dbReference>
<keyword evidence="2" id="KW-0732">Signal</keyword>
<dbReference type="Gene3D" id="3.30.2400.10">
    <property type="entry name" value="Major capsid protein gp5"/>
    <property type="match status" value="1"/>
</dbReference>
<accession>A0A8J7R1G4</accession>
<dbReference type="Proteomes" id="UP000666240">
    <property type="component" value="Unassembled WGS sequence"/>
</dbReference>
<dbReference type="InterPro" id="IPR054612">
    <property type="entry name" value="Phage_capsid-like_C"/>
</dbReference>
<dbReference type="SUPFAM" id="SSF56563">
    <property type="entry name" value="Major capsid protein gp5"/>
    <property type="match status" value="1"/>
</dbReference>
<comment type="subcellular location">
    <subcellularLocation>
        <location evidence="1">Virion</location>
    </subcellularLocation>
</comment>
<feature type="signal peptide" evidence="2">
    <location>
        <begin position="1"/>
        <end position="15"/>
    </location>
</feature>